<reference evidence="4" key="1">
    <citation type="journal article" date="2014" name="Int. J. Syst. Evol. Microbiol.">
        <title>Complete genome sequence of Corynebacterium casei LMG S-19264T (=DSM 44701T), isolated from a smear-ripened cheese.</title>
        <authorList>
            <consortium name="US DOE Joint Genome Institute (JGI-PGF)"/>
            <person name="Walter F."/>
            <person name="Albersmeier A."/>
            <person name="Kalinowski J."/>
            <person name="Ruckert C."/>
        </authorList>
    </citation>
    <scope>NUCLEOTIDE SEQUENCE</scope>
    <source>
        <strain evidence="4">VKM B-2789</strain>
    </source>
</reference>
<evidence type="ECO:0000313" key="4">
    <source>
        <dbReference type="EMBL" id="GLK85457.1"/>
    </source>
</evidence>
<dbReference type="GO" id="GO:0006417">
    <property type="term" value="P:regulation of translation"/>
    <property type="evidence" value="ECO:0007669"/>
    <property type="project" value="TreeGrafter"/>
</dbReference>
<feature type="region of interest" description="Disordered" evidence="1">
    <location>
        <begin position="220"/>
        <end position="244"/>
    </location>
</feature>
<keyword evidence="2" id="KW-0472">Membrane</keyword>
<sequence length="244" mass="26116">MTDPEKETLAAEYALGLLEPDELARCHALAEAEPAFAGRVERWRRHFCEIDMTAPPQPPGADLWARIESTAFRATAEQAPAGTRRAARFKPLARLWGSLAAWRALGLVAAAASLALALGLAVLVRDVGRTPTLVAVMMSDQNRPLAVVNAFRDGRIELVPLEALAAPEGKSLQVWTLWDRSRGPVSVGLLEAMRSIEMQVNGLPATIPDQLFEVTLEPAGGSPTGRPTGPILMKGNAARTDVGS</sequence>
<dbReference type="Pfam" id="PF10099">
    <property type="entry name" value="RskA_C"/>
    <property type="match status" value="1"/>
</dbReference>
<dbReference type="RefSeq" id="WP_213361493.1">
    <property type="nucleotide sequence ID" value="NZ_BSFM01000016.1"/>
</dbReference>
<gene>
    <name evidence="4" type="ORF">GCM10017653_35270</name>
</gene>
<dbReference type="GO" id="GO:0016989">
    <property type="term" value="F:sigma factor antagonist activity"/>
    <property type="evidence" value="ECO:0007669"/>
    <property type="project" value="TreeGrafter"/>
</dbReference>
<keyword evidence="2" id="KW-0812">Transmembrane</keyword>
<proteinExistence type="predicted"/>
<dbReference type="PANTHER" id="PTHR37461:SF1">
    <property type="entry name" value="ANTI-SIGMA-K FACTOR RSKA"/>
    <property type="match status" value="1"/>
</dbReference>
<dbReference type="EMBL" id="BSFM01000016">
    <property type="protein sequence ID" value="GLK85457.1"/>
    <property type="molecule type" value="Genomic_DNA"/>
</dbReference>
<keyword evidence="5" id="KW-1185">Reference proteome</keyword>
<feature type="transmembrane region" description="Helical" evidence="2">
    <location>
        <begin position="100"/>
        <end position="124"/>
    </location>
</feature>
<evidence type="ECO:0000259" key="3">
    <source>
        <dbReference type="Pfam" id="PF10099"/>
    </source>
</evidence>
<evidence type="ECO:0000313" key="5">
    <source>
        <dbReference type="Proteomes" id="UP001143330"/>
    </source>
</evidence>
<keyword evidence="2" id="KW-1133">Transmembrane helix</keyword>
<dbReference type="InterPro" id="IPR051474">
    <property type="entry name" value="Anti-sigma-K/W_factor"/>
</dbReference>
<comment type="caution">
    <text evidence="4">The sequence shown here is derived from an EMBL/GenBank/DDBJ whole genome shotgun (WGS) entry which is preliminary data.</text>
</comment>
<organism evidence="4 5">
    <name type="scientific">Ancylobacter defluvii</name>
    <dbReference type="NCBI Taxonomy" id="1282440"/>
    <lineage>
        <taxon>Bacteria</taxon>
        <taxon>Pseudomonadati</taxon>
        <taxon>Pseudomonadota</taxon>
        <taxon>Alphaproteobacteria</taxon>
        <taxon>Hyphomicrobiales</taxon>
        <taxon>Xanthobacteraceae</taxon>
        <taxon>Ancylobacter</taxon>
    </lineage>
</organism>
<accession>A0A9W6JYF6</accession>
<protein>
    <recommendedName>
        <fullName evidence="3">Anti-sigma K factor RskA C-terminal domain-containing protein</fullName>
    </recommendedName>
</protein>
<evidence type="ECO:0000256" key="1">
    <source>
        <dbReference type="SAM" id="MobiDB-lite"/>
    </source>
</evidence>
<feature type="domain" description="Anti-sigma K factor RskA C-terminal" evidence="3">
    <location>
        <begin position="107"/>
        <end position="231"/>
    </location>
</feature>
<dbReference type="AlphaFoldDB" id="A0A9W6JYF6"/>
<dbReference type="Proteomes" id="UP001143330">
    <property type="component" value="Unassembled WGS sequence"/>
</dbReference>
<dbReference type="InterPro" id="IPR018764">
    <property type="entry name" value="RskA_C"/>
</dbReference>
<reference evidence="4" key="2">
    <citation type="submission" date="2023-01" db="EMBL/GenBank/DDBJ databases">
        <authorList>
            <person name="Sun Q."/>
            <person name="Evtushenko L."/>
        </authorList>
    </citation>
    <scope>NUCLEOTIDE SEQUENCE</scope>
    <source>
        <strain evidence="4">VKM B-2789</strain>
    </source>
</reference>
<name>A0A9W6JYF6_9HYPH</name>
<dbReference type="GO" id="GO:0005886">
    <property type="term" value="C:plasma membrane"/>
    <property type="evidence" value="ECO:0007669"/>
    <property type="project" value="InterPro"/>
</dbReference>
<evidence type="ECO:0000256" key="2">
    <source>
        <dbReference type="SAM" id="Phobius"/>
    </source>
</evidence>
<dbReference type="PANTHER" id="PTHR37461">
    <property type="entry name" value="ANTI-SIGMA-K FACTOR RSKA"/>
    <property type="match status" value="1"/>
</dbReference>